<dbReference type="Pfam" id="PF02518">
    <property type="entry name" value="HATPase_c"/>
    <property type="match status" value="1"/>
</dbReference>
<dbReference type="SMART" id="SM00387">
    <property type="entry name" value="HATPase_c"/>
    <property type="match status" value="1"/>
</dbReference>
<dbReference type="SUPFAM" id="SSF47384">
    <property type="entry name" value="Homodimeric domain of signal transducing histidine kinase"/>
    <property type="match status" value="1"/>
</dbReference>
<organism evidence="9 10">
    <name type="scientific">Myxococcus xanthus</name>
    <dbReference type="NCBI Taxonomy" id="34"/>
    <lineage>
        <taxon>Bacteria</taxon>
        <taxon>Pseudomonadati</taxon>
        <taxon>Myxococcota</taxon>
        <taxon>Myxococcia</taxon>
        <taxon>Myxococcales</taxon>
        <taxon>Cystobacterineae</taxon>
        <taxon>Myxococcaceae</taxon>
        <taxon>Myxococcus</taxon>
    </lineage>
</organism>
<name>A0AAE6FY95_MYXXA</name>
<keyword evidence="7" id="KW-0175">Coiled coil</keyword>
<evidence type="ECO:0000256" key="2">
    <source>
        <dbReference type="ARBA" id="ARBA00012438"/>
    </source>
</evidence>
<evidence type="ECO:0000256" key="7">
    <source>
        <dbReference type="SAM" id="Coils"/>
    </source>
</evidence>
<feature type="domain" description="Histidine kinase" evidence="8">
    <location>
        <begin position="89"/>
        <end position="275"/>
    </location>
</feature>
<dbReference type="SUPFAM" id="SSF55874">
    <property type="entry name" value="ATPase domain of HSP90 chaperone/DNA topoisomerase II/histidine kinase"/>
    <property type="match status" value="1"/>
</dbReference>
<dbReference type="PANTHER" id="PTHR43711:SF1">
    <property type="entry name" value="HISTIDINE KINASE 1"/>
    <property type="match status" value="1"/>
</dbReference>
<dbReference type="Pfam" id="PF01590">
    <property type="entry name" value="GAF"/>
    <property type="match status" value="1"/>
</dbReference>
<dbReference type="CDD" id="cd00075">
    <property type="entry name" value="HATPase"/>
    <property type="match status" value="1"/>
</dbReference>
<protein>
    <recommendedName>
        <fullName evidence="2">histidine kinase</fullName>
        <ecNumber evidence="2">2.7.13.3</ecNumber>
    </recommendedName>
</protein>
<evidence type="ECO:0000256" key="1">
    <source>
        <dbReference type="ARBA" id="ARBA00000085"/>
    </source>
</evidence>
<dbReference type="Pfam" id="PF00512">
    <property type="entry name" value="HisKA"/>
    <property type="match status" value="1"/>
</dbReference>
<dbReference type="InterPro" id="IPR029016">
    <property type="entry name" value="GAF-like_dom_sf"/>
</dbReference>
<comment type="catalytic activity">
    <reaction evidence="1">
        <text>ATP + protein L-histidine = ADP + protein N-phospho-L-histidine.</text>
        <dbReference type="EC" id="2.7.13.3"/>
    </reaction>
</comment>
<keyword evidence="6" id="KW-0902">Two-component regulatory system</keyword>
<dbReference type="SUPFAM" id="SSF55781">
    <property type="entry name" value="GAF domain-like"/>
    <property type="match status" value="1"/>
</dbReference>
<dbReference type="InterPro" id="IPR003661">
    <property type="entry name" value="HisK_dim/P_dom"/>
</dbReference>
<dbReference type="EC" id="2.7.13.3" evidence="2"/>
<dbReference type="AlphaFoldDB" id="A0AAE6FY95"/>
<dbReference type="GO" id="GO:0000155">
    <property type="term" value="F:phosphorelay sensor kinase activity"/>
    <property type="evidence" value="ECO:0007669"/>
    <property type="project" value="InterPro"/>
</dbReference>
<proteinExistence type="predicted"/>
<dbReference type="InterPro" id="IPR003594">
    <property type="entry name" value="HATPase_dom"/>
</dbReference>
<dbReference type="EMBL" id="CP017174">
    <property type="protein sequence ID" value="QDE67335.1"/>
    <property type="molecule type" value="Genomic_DNA"/>
</dbReference>
<dbReference type="Gene3D" id="3.30.565.10">
    <property type="entry name" value="Histidine kinase-like ATPase, C-terminal domain"/>
    <property type="match status" value="1"/>
</dbReference>
<dbReference type="PANTHER" id="PTHR43711">
    <property type="entry name" value="TWO-COMPONENT HISTIDINE KINASE"/>
    <property type="match status" value="1"/>
</dbReference>
<dbReference type="InterPro" id="IPR036097">
    <property type="entry name" value="HisK_dim/P_sf"/>
</dbReference>
<dbReference type="Gene3D" id="1.10.287.130">
    <property type="match status" value="1"/>
</dbReference>
<dbReference type="Proteomes" id="UP000320179">
    <property type="component" value="Chromosome"/>
</dbReference>
<gene>
    <name evidence="9" type="ORF">BHS09_10230</name>
</gene>
<dbReference type="InterPro" id="IPR004358">
    <property type="entry name" value="Sig_transdc_His_kin-like_C"/>
</dbReference>
<evidence type="ECO:0000256" key="4">
    <source>
        <dbReference type="ARBA" id="ARBA00022679"/>
    </source>
</evidence>
<dbReference type="InterPro" id="IPR050736">
    <property type="entry name" value="Sensor_HK_Regulatory"/>
</dbReference>
<dbReference type="InterPro" id="IPR036890">
    <property type="entry name" value="HATPase_C_sf"/>
</dbReference>
<dbReference type="PROSITE" id="PS50109">
    <property type="entry name" value="HIS_KIN"/>
    <property type="match status" value="1"/>
</dbReference>
<accession>A0AAE6FY95</accession>
<dbReference type="InterPro" id="IPR003018">
    <property type="entry name" value="GAF"/>
</dbReference>
<evidence type="ECO:0000256" key="3">
    <source>
        <dbReference type="ARBA" id="ARBA00022553"/>
    </source>
</evidence>
<evidence type="ECO:0000256" key="6">
    <source>
        <dbReference type="ARBA" id="ARBA00023012"/>
    </source>
</evidence>
<keyword evidence="5" id="KW-0418">Kinase</keyword>
<evidence type="ECO:0000313" key="9">
    <source>
        <dbReference type="EMBL" id="QDE67335.1"/>
    </source>
</evidence>
<evidence type="ECO:0000259" key="8">
    <source>
        <dbReference type="PROSITE" id="PS50109"/>
    </source>
</evidence>
<sequence>MHDYSLDAENARLIRELGTRSGMAVPLMARGRTLGAISMGRTDPMRPFGPSDLALMEELAHRAAMAIDNAHLYQEAQEGIRVREEFLGVAAHELKTPITSMNIVLQSVLRRRNERPSAERLMQALESAERQVQRLMRLVDDVLDVSRLHAGRLELHLERVDLLAVVGEVVERFIETAARTGSLVDMRAEGPVEGMWDRSRLDQVVANLLGNALKFGEGRPIEISLSRGEGTAELVVEDHGIGIPPERLLHIFERFERAVPTRHYGGFGLGLYIVRASRRPWAARCAWAARRAWARGSRWCFRASP</sequence>
<dbReference type="PRINTS" id="PR00344">
    <property type="entry name" value="BCTRLSENSOR"/>
</dbReference>
<dbReference type="InterPro" id="IPR005467">
    <property type="entry name" value="His_kinase_dom"/>
</dbReference>
<dbReference type="CDD" id="cd00082">
    <property type="entry name" value="HisKA"/>
    <property type="match status" value="1"/>
</dbReference>
<dbReference type="SMART" id="SM00388">
    <property type="entry name" value="HisKA"/>
    <property type="match status" value="1"/>
</dbReference>
<feature type="coiled-coil region" evidence="7">
    <location>
        <begin position="118"/>
        <end position="145"/>
    </location>
</feature>
<keyword evidence="3" id="KW-0597">Phosphoprotein</keyword>
<evidence type="ECO:0000256" key="5">
    <source>
        <dbReference type="ARBA" id="ARBA00022777"/>
    </source>
</evidence>
<evidence type="ECO:0000313" key="10">
    <source>
        <dbReference type="Proteomes" id="UP000320179"/>
    </source>
</evidence>
<dbReference type="Gene3D" id="3.30.450.40">
    <property type="match status" value="1"/>
</dbReference>
<keyword evidence="4" id="KW-0808">Transferase</keyword>
<reference evidence="9 10" key="1">
    <citation type="journal article" date="2019" name="Science">
        <title>Social genes are selection hotspots in kin groups of a soil microbe.</title>
        <authorList>
            <person name="Wielgoss S."/>
            <person name="Wolfensberger R."/>
            <person name="Sun L."/>
            <person name="Fiegna F."/>
            <person name="Velicer G.J."/>
        </authorList>
    </citation>
    <scope>NUCLEOTIDE SEQUENCE [LARGE SCALE GENOMIC DNA]</scope>
    <source>
        <strain evidence="9 10">MC3.5.9c15</strain>
    </source>
</reference>